<dbReference type="AlphaFoldDB" id="A0A0K0G4H2"/>
<organism evidence="1 2">
    <name type="scientific">Strongyloides venezuelensis</name>
    <name type="common">Threadworm</name>
    <dbReference type="NCBI Taxonomy" id="75913"/>
    <lineage>
        <taxon>Eukaryota</taxon>
        <taxon>Metazoa</taxon>
        <taxon>Ecdysozoa</taxon>
        <taxon>Nematoda</taxon>
        <taxon>Chromadorea</taxon>
        <taxon>Rhabditida</taxon>
        <taxon>Tylenchina</taxon>
        <taxon>Panagrolaimomorpha</taxon>
        <taxon>Strongyloidoidea</taxon>
        <taxon>Strongyloididae</taxon>
        <taxon>Strongyloides</taxon>
    </lineage>
</organism>
<dbReference type="WBParaSite" id="SVE_1963300.1">
    <property type="protein sequence ID" value="SVE_1963300.1"/>
    <property type="gene ID" value="SVE_1963300"/>
</dbReference>
<evidence type="ECO:0000313" key="1">
    <source>
        <dbReference type="Proteomes" id="UP000035680"/>
    </source>
</evidence>
<protein>
    <submittedName>
        <fullName evidence="2">FERM domain-containing protein</fullName>
    </submittedName>
</protein>
<dbReference type="Proteomes" id="UP000035680">
    <property type="component" value="Unassembled WGS sequence"/>
</dbReference>
<reference evidence="1" key="1">
    <citation type="submission" date="2014-07" db="EMBL/GenBank/DDBJ databases">
        <authorList>
            <person name="Martin A.A"/>
            <person name="De Silva N."/>
        </authorList>
    </citation>
    <scope>NUCLEOTIDE SEQUENCE</scope>
</reference>
<evidence type="ECO:0000313" key="2">
    <source>
        <dbReference type="WBParaSite" id="SVE_1963300.1"/>
    </source>
</evidence>
<sequence length="207" mass="24643">MKYFYLPVKGILKFNVRKTDTDIESDNITQFTKAVKEVYRHHRDLTGLGFISTYLFIDANKIVRFIKKFYKYDVHFSILSKNSNIFRFLLQEILDDINCLDFDVPDLAHTDDINSFICYFIFFFILCQLAVTMHNVDDYVCHLTDIREKLNTNLNKLLAGEDLEMEPTKFDNLTYYDRDLNEKDEQDMLKPNSIIYLFKISCSHFML</sequence>
<reference evidence="2" key="2">
    <citation type="submission" date="2015-08" db="UniProtKB">
        <authorList>
            <consortium name="WormBaseParasite"/>
        </authorList>
    </citation>
    <scope>IDENTIFICATION</scope>
</reference>
<accession>A0A0K0G4H2</accession>
<keyword evidence="1" id="KW-1185">Reference proteome</keyword>
<proteinExistence type="predicted"/>
<name>A0A0K0G4H2_STRVS</name>